<dbReference type="GO" id="GO:0005524">
    <property type="term" value="F:ATP binding"/>
    <property type="evidence" value="ECO:0007669"/>
    <property type="project" value="InterPro"/>
</dbReference>
<name>A0A811KS72_9BILA</name>
<dbReference type="SUPFAM" id="SSF56112">
    <property type="entry name" value="Protein kinase-like (PK-like)"/>
    <property type="match status" value="1"/>
</dbReference>
<dbReference type="InterPro" id="IPR050235">
    <property type="entry name" value="CK1_Ser-Thr_kinase"/>
</dbReference>
<gene>
    <name evidence="3" type="ORF">BOKJ2_LOCUS7771</name>
</gene>
<evidence type="ECO:0000259" key="2">
    <source>
        <dbReference type="PROSITE" id="PS50011"/>
    </source>
</evidence>
<keyword evidence="4" id="KW-1185">Reference proteome</keyword>
<dbReference type="FunFam" id="1.10.510.10:FF:001002">
    <property type="entry name" value="Protein CBG10779"/>
    <property type="match status" value="1"/>
</dbReference>
<evidence type="ECO:0000313" key="3">
    <source>
        <dbReference type="EMBL" id="CAD5218561.1"/>
    </source>
</evidence>
<comment type="caution">
    <text evidence="3">The sequence shown here is derived from an EMBL/GenBank/DDBJ whole genome shotgun (WGS) entry which is preliminary data.</text>
</comment>
<dbReference type="EMBL" id="CAJFCW020000004">
    <property type="protein sequence ID" value="CAG9110979.1"/>
    <property type="molecule type" value="Genomic_DNA"/>
</dbReference>
<dbReference type="Pfam" id="PF00069">
    <property type="entry name" value="Pkinase"/>
    <property type="match status" value="1"/>
</dbReference>
<dbReference type="PROSITE" id="PS50011">
    <property type="entry name" value="PROTEIN_KINASE_DOM"/>
    <property type="match status" value="1"/>
</dbReference>
<accession>A0A811KS72</accession>
<proteinExistence type="predicted"/>
<dbReference type="InterPro" id="IPR000719">
    <property type="entry name" value="Prot_kinase_dom"/>
</dbReference>
<dbReference type="Proteomes" id="UP000783686">
    <property type="component" value="Unassembled WGS sequence"/>
</dbReference>
<dbReference type="GO" id="GO:0004674">
    <property type="term" value="F:protein serine/threonine kinase activity"/>
    <property type="evidence" value="ECO:0007669"/>
    <property type="project" value="UniProtKB-EC"/>
</dbReference>
<dbReference type="PROSITE" id="PS00108">
    <property type="entry name" value="PROTEIN_KINASE_ST"/>
    <property type="match status" value="1"/>
</dbReference>
<evidence type="ECO:0000313" key="4">
    <source>
        <dbReference type="Proteomes" id="UP000614601"/>
    </source>
</evidence>
<dbReference type="AlphaFoldDB" id="A0A811KS72"/>
<dbReference type="Proteomes" id="UP000614601">
    <property type="component" value="Unassembled WGS sequence"/>
</dbReference>
<dbReference type="SMART" id="SM00220">
    <property type="entry name" value="S_TKc"/>
    <property type="match status" value="1"/>
</dbReference>
<dbReference type="Gene3D" id="1.10.510.10">
    <property type="entry name" value="Transferase(Phosphotransferase) domain 1"/>
    <property type="match status" value="1"/>
</dbReference>
<organism evidence="3 4">
    <name type="scientific">Bursaphelenchus okinawaensis</name>
    <dbReference type="NCBI Taxonomy" id="465554"/>
    <lineage>
        <taxon>Eukaryota</taxon>
        <taxon>Metazoa</taxon>
        <taxon>Ecdysozoa</taxon>
        <taxon>Nematoda</taxon>
        <taxon>Chromadorea</taxon>
        <taxon>Rhabditida</taxon>
        <taxon>Tylenchina</taxon>
        <taxon>Tylenchomorpha</taxon>
        <taxon>Aphelenchoidea</taxon>
        <taxon>Aphelenchoididae</taxon>
        <taxon>Bursaphelenchus</taxon>
    </lineage>
</organism>
<sequence length="359" mass="41215">MGDELVEFKIGKVVCGKWKVMEKLGAGGCGAVYEVAEPNRLRYRAALKVESNNIEDGGVLKLEAEVLTKLSSRKKCIRLLNSGKRKTYSFIVMTLCGPDLMFLKRVDADKKSMFKHVDNRFSPETGVRIGVHALYAIKQLHEIGYVHRDVKPGNMVIGVSGYDTRVIFMIDYGMVRSYAGPGPDGKMQLRKARNKVLLRGTLRYCSLAVHERREQGRVDDLWSLMYMLVELLVGLPWSNETEEAPLKDVKQGTTCEKLFQGCPREFNKITDHLKELKYDNRPNYRLIYDCFIESMKRMKVTFSMPYDWEEKVDTADFSALSISEGRNEKNNKKPTPEEYEWKCYPTTDPKAFDEKVIDV</sequence>
<feature type="domain" description="Protein kinase" evidence="2">
    <location>
        <begin position="18"/>
        <end position="292"/>
    </location>
</feature>
<dbReference type="InterPro" id="IPR011009">
    <property type="entry name" value="Kinase-like_dom_sf"/>
</dbReference>
<dbReference type="PANTHER" id="PTHR11909">
    <property type="entry name" value="CASEIN KINASE-RELATED"/>
    <property type="match status" value="1"/>
</dbReference>
<evidence type="ECO:0000256" key="1">
    <source>
        <dbReference type="ARBA" id="ARBA00012513"/>
    </source>
</evidence>
<dbReference type="InterPro" id="IPR008271">
    <property type="entry name" value="Ser/Thr_kinase_AS"/>
</dbReference>
<reference evidence="3" key="1">
    <citation type="submission" date="2020-09" db="EMBL/GenBank/DDBJ databases">
        <authorList>
            <person name="Kikuchi T."/>
        </authorList>
    </citation>
    <scope>NUCLEOTIDE SEQUENCE</scope>
    <source>
        <strain evidence="3">SH1</strain>
    </source>
</reference>
<dbReference type="EMBL" id="CAJFDH010000004">
    <property type="protein sequence ID" value="CAD5218561.1"/>
    <property type="molecule type" value="Genomic_DNA"/>
</dbReference>
<dbReference type="OrthoDB" id="5979581at2759"/>
<dbReference type="EC" id="2.7.11.1" evidence="1"/>
<protein>
    <recommendedName>
        <fullName evidence="1">non-specific serine/threonine protein kinase</fullName>
        <ecNumber evidence="1">2.7.11.1</ecNumber>
    </recommendedName>
</protein>